<organism evidence="12 13">
    <name type="scientific">Candidatus Taylorbacteria bacterium RIFCSPHIGHO2_02_FULL_46_13</name>
    <dbReference type="NCBI Taxonomy" id="1802312"/>
    <lineage>
        <taxon>Bacteria</taxon>
        <taxon>Candidatus Tayloriibacteriota</taxon>
    </lineage>
</organism>
<keyword evidence="5 9" id="KW-0067">ATP-binding</keyword>
<feature type="region of interest" description="Interaction with target base in tRNA" evidence="9">
    <location>
        <begin position="106"/>
        <end position="108"/>
    </location>
</feature>
<evidence type="ECO:0000256" key="4">
    <source>
        <dbReference type="ARBA" id="ARBA00022741"/>
    </source>
</evidence>
<feature type="binding site" evidence="9">
    <location>
        <position position="135"/>
    </location>
    <ligand>
        <name>ATP</name>
        <dbReference type="ChEBI" id="CHEBI:30616"/>
    </ligand>
</feature>
<dbReference type="GO" id="GO:0002143">
    <property type="term" value="P:tRNA wobble position uridine thiolation"/>
    <property type="evidence" value="ECO:0007669"/>
    <property type="project" value="TreeGrafter"/>
</dbReference>
<keyword evidence="6 9" id="KW-0694">RNA-binding</keyword>
<feature type="region of interest" description="Interaction with tRNA" evidence="9">
    <location>
        <begin position="318"/>
        <end position="319"/>
    </location>
</feature>
<evidence type="ECO:0000259" key="11">
    <source>
        <dbReference type="Pfam" id="PF20259"/>
    </source>
</evidence>
<evidence type="ECO:0000256" key="7">
    <source>
        <dbReference type="ARBA" id="ARBA00023157"/>
    </source>
</evidence>
<dbReference type="EMBL" id="MHRQ01000008">
    <property type="protein sequence ID" value="OHA27289.1"/>
    <property type="molecule type" value="Genomic_DNA"/>
</dbReference>
<dbReference type="GO" id="GO:0000049">
    <property type="term" value="F:tRNA binding"/>
    <property type="evidence" value="ECO:0007669"/>
    <property type="project" value="UniProtKB-KW"/>
</dbReference>
<keyword evidence="4 9" id="KW-0547">Nucleotide-binding</keyword>
<feature type="domain" description="tRNA-specific 2-thiouridylase MnmA-like central" evidence="11">
    <location>
        <begin position="216"/>
        <end position="282"/>
    </location>
</feature>
<evidence type="ECO:0000313" key="13">
    <source>
        <dbReference type="Proteomes" id="UP000177565"/>
    </source>
</evidence>
<dbReference type="Gene3D" id="2.30.30.280">
    <property type="entry name" value="Adenine nucleotide alpha hydrolases-like domains"/>
    <property type="match status" value="1"/>
</dbReference>
<comment type="function">
    <text evidence="9">Catalyzes the 2-thiolation of uridine at the wobble position (U34) of tRNA, leading to the formation of s(2)U34.</text>
</comment>
<dbReference type="Pfam" id="PF03054">
    <property type="entry name" value="tRNA_Me_trans"/>
    <property type="match status" value="1"/>
</dbReference>
<feature type="site" description="Interaction with tRNA" evidence="9">
    <location>
        <position position="348"/>
    </location>
</feature>
<evidence type="ECO:0000256" key="1">
    <source>
        <dbReference type="ARBA" id="ARBA00022555"/>
    </source>
</evidence>
<feature type="region of interest" description="Interaction with tRNA" evidence="9">
    <location>
        <begin position="158"/>
        <end position="160"/>
    </location>
</feature>
<feature type="domain" description="tRNA-specific 2-thiouridylase MnmA-like C-terminal" evidence="10">
    <location>
        <begin position="294"/>
        <end position="363"/>
    </location>
</feature>
<evidence type="ECO:0000256" key="6">
    <source>
        <dbReference type="ARBA" id="ARBA00022884"/>
    </source>
</evidence>
<dbReference type="Proteomes" id="UP000177565">
    <property type="component" value="Unassembled WGS sequence"/>
</dbReference>
<dbReference type="FunFam" id="3.40.50.620:FF:000115">
    <property type="entry name" value="tRNA-specific 2-thiouridylase MnmA"/>
    <property type="match status" value="1"/>
</dbReference>
<name>A0A1G2MVI1_9BACT</name>
<comment type="caution">
    <text evidence="12">The sequence shown here is derived from an EMBL/GenBank/DDBJ whole genome shotgun (WGS) entry which is preliminary data.</text>
</comment>
<sequence length="368" mass="41433">MSRIWNKHKQSNTPLKRKVFVGLSGGVDSSVSAALLLQQGYDVTGVFIKIWQPEWTECTMAKDRLDAMRVCAHLDIPFKEIDLTEDYKRDVVDYMISEYKEGRTPNPDVTCNRFIKFGRFFTWAIEQGADYVATGHYAQIGKLRAGGLELRASKDQSKDQTYFLWTLKQKQLAETLFPVGALEKSEVRKLANKFKLPTAEKKDSQGLCFVGPVDIKGFLSRYVPQKQGAVLNEKGEVIGRHDGAWFLTIGERHGFTTTKKSPHDEPFYILNKDIDKNTITVGVKSKVITSSPDSVRLSSVNWITSAPSTDKIYEAQIRYHGTRYPCVFEADGLTITFQEKSDAVAYGQSLVFYDGDTCLGGGVMELFK</sequence>
<dbReference type="PANTHER" id="PTHR11933">
    <property type="entry name" value="TRNA 5-METHYLAMINOMETHYL-2-THIOURIDYLATE -METHYLTRANSFERASE"/>
    <property type="match status" value="1"/>
</dbReference>
<comment type="subcellular location">
    <subcellularLocation>
        <location evidence="9">Cytoplasm</location>
    </subcellularLocation>
</comment>
<dbReference type="SUPFAM" id="SSF52402">
    <property type="entry name" value="Adenine nucleotide alpha hydrolases-like"/>
    <property type="match status" value="1"/>
</dbReference>
<feature type="active site" description="Cysteine persulfide intermediate" evidence="9">
    <location>
        <position position="208"/>
    </location>
</feature>
<feature type="disulfide bond" description="Alternate" evidence="9">
    <location>
        <begin position="111"/>
        <end position="208"/>
    </location>
</feature>
<accession>A0A1G2MVI1</accession>
<dbReference type="NCBIfam" id="TIGR00420">
    <property type="entry name" value="trmU"/>
    <property type="match status" value="1"/>
</dbReference>
<dbReference type="InterPro" id="IPR023382">
    <property type="entry name" value="MnmA-like_central_sf"/>
</dbReference>
<keyword evidence="2 9" id="KW-0808">Transferase</keyword>
<keyword evidence="9" id="KW-0963">Cytoplasm</keyword>
<evidence type="ECO:0000256" key="8">
    <source>
        <dbReference type="ARBA" id="ARBA00051542"/>
    </source>
</evidence>
<comment type="similarity">
    <text evidence="9">Belongs to the MnmA/TRMU family.</text>
</comment>
<gene>
    <name evidence="9" type="primary">mnmA</name>
    <name evidence="12" type="ORF">A3C06_00500</name>
</gene>
<keyword evidence="3 9" id="KW-0819">tRNA processing</keyword>
<dbReference type="Gene3D" id="3.40.50.620">
    <property type="entry name" value="HUPs"/>
    <property type="match status" value="1"/>
</dbReference>
<proteinExistence type="inferred from homology"/>
<feature type="binding site" evidence="9">
    <location>
        <begin position="22"/>
        <end position="29"/>
    </location>
    <ligand>
        <name>ATP</name>
        <dbReference type="ChEBI" id="CHEBI:30616"/>
    </ligand>
</feature>
<dbReference type="GO" id="GO:0005737">
    <property type="term" value="C:cytoplasm"/>
    <property type="evidence" value="ECO:0007669"/>
    <property type="project" value="UniProtKB-SubCell"/>
</dbReference>
<dbReference type="InterPro" id="IPR046885">
    <property type="entry name" value="MnmA-like_C"/>
</dbReference>
<dbReference type="Pfam" id="PF20258">
    <property type="entry name" value="tRNA_Me_trans_C"/>
    <property type="match status" value="1"/>
</dbReference>
<dbReference type="InterPro" id="IPR004506">
    <property type="entry name" value="MnmA-like"/>
</dbReference>
<dbReference type="InterPro" id="IPR014729">
    <property type="entry name" value="Rossmann-like_a/b/a_fold"/>
</dbReference>
<evidence type="ECO:0000256" key="3">
    <source>
        <dbReference type="ARBA" id="ARBA00022694"/>
    </source>
</evidence>
<dbReference type="EC" id="2.8.1.13" evidence="9"/>
<feature type="site" description="Interaction with tRNA" evidence="9">
    <location>
        <position position="136"/>
    </location>
</feature>
<protein>
    <recommendedName>
        <fullName evidence="9">tRNA-specific 2-thiouridylase MnmA</fullName>
        <ecNumber evidence="9">2.8.1.13</ecNumber>
    </recommendedName>
</protein>
<dbReference type="GO" id="GO:0005524">
    <property type="term" value="F:ATP binding"/>
    <property type="evidence" value="ECO:0007669"/>
    <property type="project" value="UniProtKB-KW"/>
</dbReference>
<comment type="catalytic activity">
    <reaction evidence="8 9">
        <text>S-sulfanyl-L-cysteinyl-[protein] + uridine(34) in tRNA + AH2 + ATP = 2-thiouridine(34) in tRNA + L-cysteinyl-[protein] + A + AMP + diphosphate + H(+)</text>
        <dbReference type="Rhea" id="RHEA:47032"/>
        <dbReference type="Rhea" id="RHEA-COMP:10131"/>
        <dbReference type="Rhea" id="RHEA-COMP:11726"/>
        <dbReference type="Rhea" id="RHEA-COMP:11727"/>
        <dbReference type="Rhea" id="RHEA-COMP:11728"/>
        <dbReference type="ChEBI" id="CHEBI:13193"/>
        <dbReference type="ChEBI" id="CHEBI:15378"/>
        <dbReference type="ChEBI" id="CHEBI:17499"/>
        <dbReference type="ChEBI" id="CHEBI:29950"/>
        <dbReference type="ChEBI" id="CHEBI:30616"/>
        <dbReference type="ChEBI" id="CHEBI:33019"/>
        <dbReference type="ChEBI" id="CHEBI:61963"/>
        <dbReference type="ChEBI" id="CHEBI:65315"/>
        <dbReference type="ChEBI" id="CHEBI:87170"/>
        <dbReference type="ChEBI" id="CHEBI:456215"/>
        <dbReference type="EC" id="2.8.1.13"/>
    </reaction>
</comment>
<evidence type="ECO:0000256" key="5">
    <source>
        <dbReference type="ARBA" id="ARBA00022840"/>
    </source>
</evidence>
<dbReference type="STRING" id="1802312.A3C06_00500"/>
<evidence type="ECO:0000256" key="9">
    <source>
        <dbReference type="HAMAP-Rule" id="MF_00144"/>
    </source>
</evidence>
<dbReference type="InterPro" id="IPR046884">
    <property type="entry name" value="MnmA-like_central"/>
</dbReference>
<keyword evidence="7 9" id="KW-1015">Disulfide bond</keyword>
<dbReference type="PANTHER" id="PTHR11933:SF5">
    <property type="entry name" value="MITOCHONDRIAL TRNA-SPECIFIC 2-THIOURIDYLASE 1"/>
    <property type="match status" value="1"/>
</dbReference>
<feature type="binding site" evidence="9">
    <location>
        <position position="48"/>
    </location>
    <ligand>
        <name>ATP</name>
        <dbReference type="ChEBI" id="CHEBI:30616"/>
    </ligand>
</feature>
<evidence type="ECO:0000313" key="12">
    <source>
        <dbReference type="EMBL" id="OHA27289.1"/>
    </source>
</evidence>
<dbReference type="Pfam" id="PF20259">
    <property type="entry name" value="tRNA_Me_trans_M"/>
    <property type="match status" value="1"/>
</dbReference>
<reference evidence="12 13" key="1">
    <citation type="journal article" date="2016" name="Nat. Commun.">
        <title>Thousands of microbial genomes shed light on interconnected biogeochemical processes in an aquifer system.</title>
        <authorList>
            <person name="Anantharaman K."/>
            <person name="Brown C.T."/>
            <person name="Hug L.A."/>
            <person name="Sharon I."/>
            <person name="Castelle C.J."/>
            <person name="Probst A.J."/>
            <person name="Thomas B.C."/>
            <person name="Singh A."/>
            <person name="Wilkins M.J."/>
            <person name="Karaoz U."/>
            <person name="Brodie E.L."/>
            <person name="Williams K.H."/>
            <person name="Hubbard S.S."/>
            <person name="Banfield J.F."/>
        </authorList>
    </citation>
    <scope>NUCLEOTIDE SEQUENCE [LARGE SCALE GENOMIC DNA]</scope>
</reference>
<keyword evidence="1 9" id="KW-0820">tRNA-binding</keyword>
<feature type="active site" description="Nucleophile" evidence="9">
    <location>
        <position position="111"/>
    </location>
</feature>
<dbReference type="Gene3D" id="2.40.30.10">
    <property type="entry name" value="Translation factors"/>
    <property type="match status" value="1"/>
</dbReference>
<evidence type="ECO:0000259" key="10">
    <source>
        <dbReference type="Pfam" id="PF20258"/>
    </source>
</evidence>
<evidence type="ECO:0000256" key="2">
    <source>
        <dbReference type="ARBA" id="ARBA00022679"/>
    </source>
</evidence>
<dbReference type="HAMAP" id="MF_00144">
    <property type="entry name" value="tRNA_thiouridyl_MnmA"/>
    <property type="match status" value="1"/>
</dbReference>
<dbReference type="AlphaFoldDB" id="A0A1G2MVI1"/>
<dbReference type="GO" id="GO:0103016">
    <property type="term" value="F:tRNA-uridine 2-sulfurtransferase activity"/>
    <property type="evidence" value="ECO:0007669"/>
    <property type="project" value="UniProtKB-EC"/>
</dbReference>
<dbReference type="NCBIfam" id="NF001138">
    <property type="entry name" value="PRK00143.1"/>
    <property type="match status" value="1"/>
</dbReference>
<dbReference type="CDD" id="cd01998">
    <property type="entry name" value="MnmA_TRMU-like"/>
    <property type="match status" value="1"/>
</dbReference>